<evidence type="ECO:0000313" key="3">
    <source>
        <dbReference type="Proteomes" id="UP000722485"/>
    </source>
</evidence>
<proteinExistence type="predicted"/>
<reference evidence="2" key="1">
    <citation type="submission" date="2020-03" db="EMBL/GenBank/DDBJ databases">
        <title>Draft Genome Sequence of Cylindrodendrum hubeiense.</title>
        <authorList>
            <person name="Buettner E."/>
            <person name="Kellner H."/>
        </authorList>
    </citation>
    <scope>NUCLEOTIDE SEQUENCE</scope>
    <source>
        <strain evidence="2">IHI 201604</strain>
    </source>
</reference>
<comment type="caution">
    <text evidence="2">The sequence shown here is derived from an EMBL/GenBank/DDBJ whole genome shotgun (WGS) entry which is preliminary data.</text>
</comment>
<accession>A0A9P5H8C6</accession>
<organism evidence="2 3">
    <name type="scientific">Cylindrodendrum hubeiense</name>
    <dbReference type="NCBI Taxonomy" id="595255"/>
    <lineage>
        <taxon>Eukaryota</taxon>
        <taxon>Fungi</taxon>
        <taxon>Dikarya</taxon>
        <taxon>Ascomycota</taxon>
        <taxon>Pezizomycotina</taxon>
        <taxon>Sordariomycetes</taxon>
        <taxon>Hypocreomycetidae</taxon>
        <taxon>Hypocreales</taxon>
        <taxon>Nectriaceae</taxon>
        <taxon>Cylindrodendrum</taxon>
    </lineage>
</organism>
<evidence type="ECO:0000256" key="1">
    <source>
        <dbReference type="SAM" id="SignalP"/>
    </source>
</evidence>
<evidence type="ECO:0008006" key="4">
    <source>
        <dbReference type="Google" id="ProtNLM"/>
    </source>
</evidence>
<protein>
    <recommendedName>
        <fullName evidence="4">Apple domain-containing protein</fullName>
    </recommendedName>
</protein>
<sequence>MRLLTALVAVLPLVSSLPASSQSAPSFNPLIESLHRRTNIGGRTDLGPSCGLVGYDQGNPDPIVTTDYKCRVADCPALCESNPDCKSYAISDRGCSLYAAVVLGNFLPDAYAPFTFYDKDCPLAGFSTSASTTDIASSTSEASKSTAMTDAASSTSEASTSIATTDAASSTSEALTTVAMTDATTSTSVVPAVATVFTGVIRLELPDGSALDYISPYISHWGNLVTYPGISSPLKVRFTVDADATVSSQLNLIAQNYATYVEYNHLSAIAQPENVNNNFGPGSYAYAFLGSSFARSTPQNGIGNSYGRVNNVATQVESAILPLLLI</sequence>
<evidence type="ECO:0000313" key="2">
    <source>
        <dbReference type="EMBL" id="KAF7550326.1"/>
    </source>
</evidence>
<gene>
    <name evidence="2" type="ORF">G7Z17_g5800</name>
</gene>
<keyword evidence="3" id="KW-1185">Reference proteome</keyword>
<keyword evidence="1" id="KW-0732">Signal</keyword>
<name>A0A9P5H8C6_9HYPO</name>
<feature type="chain" id="PRO_5040310366" description="Apple domain-containing protein" evidence="1">
    <location>
        <begin position="17"/>
        <end position="326"/>
    </location>
</feature>
<dbReference type="OrthoDB" id="4584900at2759"/>
<feature type="signal peptide" evidence="1">
    <location>
        <begin position="1"/>
        <end position="16"/>
    </location>
</feature>
<dbReference type="EMBL" id="JAANBB010000101">
    <property type="protein sequence ID" value="KAF7550326.1"/>
    <property type="molecule type" value="Genomic_DNA"/>
</dbReference>
<dbReference type="Proteomes" id="UP000722485">
    <property type="component" value="Unassembled WGS sequence"/>
</dbReference>
<dbReference type="AlphaFoldDB" id="A0A9P5H8C6"/>